<comment type="caution">
    <text evidence="2">The sequence shown here is derived from an EMBL/GenBank/DDBJ whole genome shotgun (WGS) entry which is preliminary data.</text>
</comment>
<keyword evidence="1" id="KW-1133">Transmembrane helix</keyword>
<organism evidence="2 3">
    <name type="scientific">Halobacteriovorax vibrionivorans</name>
    <dbReference type="NCBI Taxonomy" id="2152716"/>
    <lineage>
        <taxon>Bacteria</taxon>
        <taxon>Pseudomonadati</taxon>
        <taxon>Bdellovibrionota</taxon>
        <taxon>Bacteriovoracia</taxon>
        <taxon>Bacteriovoracales</taxon>
        <taxon>Halobacteriovoraceae</taxon>
        <taxon>Halobacteriovorax</taxon>
    </lineage>
</organism>
<feature type="transmembrane region" description="Helical" evidence="1">
    <location>
        <begin position="9"/>
        <end position="26"/>
    </location>
</feature>
<dbReference type="Proteomes" id="UP000443582">
    <property type="component" value="Unassembled WGS sequence"/>
</dbReference>
<gene>
    <name evidence="2" type="ORF">DAY19_02950</name>
</gene>
<dbReference type="RefSeq" id="WP_133296870.1">
    <property type="nucleotide sequence ID" value="NZ_QDKL01000001.1"/>
</dbReference>
<evidence type="ECO:0000313" key="3">
    <source>
        <dbReference type="Proteomes" id="UP000443582"/>
    </source>
</evidence>
<sequence length="226" mass="26640">MFKIKWTEYISFFVIFVIGIYSLYISRTDLAYFDNVLSTHNGLLEWFTFAGLCLISFGYFYRRKVLSNFRDKKFLTMLIVLGIFYVICALEEVSWGQRLFGWHSPEMFRDANSVLLETNFQNWLIARGVSHESWNLFLRGVLFFYLFAVPVFYLKVDKFKNVIDAFALPVPKATHIIIFLILLIITLFIPSDNKVQFAEFCLTWVLTALTLEPYNRGMFSRKSLVR</sequence>
<dbReference type="EMBL" id="QDKL01000001">
    <property type="protein sequence ID" value="RZF22748.1"/>
    <property type="molecule type" value="Genomic_DNA"/>
</dbReference>
<keyword evidence="1" id="KW-0812">Transmembrane</keyword>
<name>A0ABY0IIH6_9BACT</name>
<protein>
    <submittedName>
        <fullName evidence="2">Uncharacterized protein</fullName>
    </submittedName>
</protein>
<evidence type="ECO:0000256" key="1">
    <source>
        <dbReference type="SAM" id="Phobius"/>
    </source>
</evidence>
<evidence type="ECO:0000313" key="2">
    <source>
        <dbReference type="EMBL" id="RZF22748.1"/>
    </source>
</evidence>
<feature type="transmembrane region" description="Helical" evidence="1">
    <location>
        <begin position="46"/>
        <end position="62"/>
    </location>
</feature>
<keyword evidence="1" id="KW-0472">Membrane</keyword>
<reference evidence="3" key="1">
    <citation type="journal article" date="2019" name="Int. J. Syst. Evol. Microbiol.">
        <title>Halobacteriovorax valvorus sp. nov., a novel prokaryotic predator isolated from coastal seawater of China.</title>
        <authorList>
            <person name="Chen M.-X."/>
        </authorList>
    </citation>
    <scope>NUCLEOTIDE SEQUENCE [LARGE SCALE GENOMIC DNA]</scope>
    <source>
        <strain evidence="3">BL9</strain>
    </source>
</reference>
<accession>A0ABY0IIH6</accession>
<feature type="transmembrane region" description="Helical" evidence="1">
    <location>
        <begin position="166"/>
        <end position="189"/>
    </location>
</feature>
<feature type="transmembrane region" description="Helical" evidence="1">
    <location>
        <begin position="136"/>
        <end position="154"/>
    </location>
</feature>
<keyword evidence="3" id="KW-1185">Reference proteome</keyword>
<feature type="transmembrane region" description="Helical" evidence="1">
    <location>
        <begin position="74"/>
        <end position="95"/>
    </location>
</feature>
<proteinExistence type="predicted"/>